<dbReference type="RefSeq" id="WP_186201993.1">
    <property type="nucleotide sequence ID" value="NZ_CYPR01000228.1"/>
</dbReference>
<dbReference type="Gene3D" id="2.30.30.240">
    <property type="entry name" value="PRC-barrel domain"/>
    <property type="match status" value="1"/>
</dbReference>
<dbReference type="InterPro" id="IPR011033">
    <property type="entry name" value="PRC_barrel-like_sf"/>
</dbReference>
<accession>A0A0M7BD98</accession>
<feature type="domain" description="PRC-barrel" evidence="2">
    <location>
        <begin position="71"/>
        <end position="110"/>
    </location>
</feature>
<evidence type="ECO:0000256" key="1">
    <source>
        <dbReference type="SAM" id="SignalP"/>
    </source>
</evidence>
<gene>
    <name evidence="3" type="ORF">JSE7799_03445</name>
</gene>
<keyword evidence="4" id="KW-1185">Reference proteome</keyword>
<dbReference type="InterPro" id="IPR027275">
    <property type="entry name" value="PRC-brl_dom"/>
</dbReference>
<dbReference type="Proteomes" id="UP000049455">
    <property type="component" value="Unassembled WGS sequence"/>
</dbReference>
<evidence type="ECO:0000313" key="4">
    <source>
        <dbReference type="Proteomes" id="UP000049455"/>
    </source>
</evidence>
<evidence type="ECO:0000313" key="3">
    <source>
        <dbReference type="EMBL" id="CUH40710.1"/>
    </source>
</evidence>
<sequence>MIPTRILAAALLVAAGPVAAETHGDSPAIDEAPQYGDTYRATTLIGTEIHITPNEMPTEEPISPDMVDGWEEVGEIGDLLIGVDGTLEAAVVDVGGFLGMGEKEVSIEWSGLRPVRQPGDMDDWFLGLSMTRAELEAAPEMERERAD</sequence>
<feature type="chain" id="PRO_5005810047" evidence="1">
    <location>
        <begin position="21"/>
        <end position="147"/>
    </location>
</feature>
<dbReference type="EMBL" id="CYPR01000228">
    <property type="protein sequence ID" value="CUH40710.1"/>
    <property type="molecule type" value="Genomic_DNA"/>
</dbReference>
<dbReference type="AlphaFoldDB" id="A0A0M7BD98"/>
<reference evidence="3 4" key="1">
    <citation type="submission" date="2015-09" db="EMBL/GenBank/DDBJ databases">
        <authorList>
            <person name="Jackson K.R."/>
            <person name="Lunt B.L."/>
            <person name="Fisher J.N.B."/>
            <person name="Gardner A.V."/>
            <person name="Bailey M.E."/>
            <person name="Deus L.M."/>
            <person name="Earl A.S."/>
            <person name="Gibby P.D."/>
            <person name="Hartmann K.A."/>
            <person name="Liu J.E."/>
            <person name="Manci A.M."/>
            <person name="Nielsen D.A."/>
            <person name="Solomon M.B."/>
            <person name="Breakwell D.P."/>
            <person name="Burnett S.H."/>
            <person name="Grose J.H."/>
        </authorList>
    </citation>
    <scope>NUCLEOTIDE SEQUENCE [LARGE SCALE GENOMIC DNA]</scope>
    <source>
        <strain evidence="3 4">CECT 7799</strain>
    </source>
</reference>
<proteinExistence type="predicted"/>
<dbReference type="PANTHER" id="PTHR36505">
    <property type="entry name" value="BLR1072 PROTEIN"/>
    <property type="match status" value="1"/>
</dbReference>
<organism evidence="3 4">
    <name type="scientific">Jannaschia seosinensis</name>
    <dbReference type="NCBI Taxonomy" id="313367"/>
    <lineage>
        <taxon>Bacteria</taxon>
        <taxon>Pseudomonadati</taxon>
        <taxon>Pseudomonadota</taxon>
        <taxon>Alphaproteobacteria</taxon>
        <taxon>Rhodobacterales</taxon>
        <taxon>Roseobacteraceae</taxon>
        <taxon>Jannaschia</taxon>
    </lineage>
</organism>
<name>A0A0M7BD98_9RHOB</name>
<keyword evidence="1" id="KW-0732">Signal</keyword>
<dbReference type="SUPFAM" id="SSF50346">
    <property type="entry name" value="PRC-barrel domain"/>
    <property type="match status" value="1"/>
</dbReference>
<dbReference type="PANTHER" id="PTHR36505:SF1">
    <property type="entry name" value="BLR1072 PROTEIN"/>
    <property type="match status" value="1"/>
</dbReference>
<feature type="signal peptide" evidence="1">
    <location>
        <begin position="1"/>
        <end position="20"/>
    </location>
</feature>
<dbReference type="Pfam" id="PF05239">
    <property type="entry name" value="PRC"/>
    <property type="match status" value="1"/>
</dbReference>
<dbReference type="STRING" id="313367.JSE7799_03445"/>
<evidence type="ECO:0000259" key="2">
    <source>
        <dbReference type="Pfam" id="PF05239"/>
    </source>
</evidence>
<protein>
    <submittedName>
        <fullName evidence="3">PRC-barrel domain protein</fullName>
    </submittedName>
</protein>